<organism evidence="1 2">
    <name type="scientific">SAR324 cluster bacterium</name>
    <dbReference type="NCBI Taxonomy" id="2024889"/>
    <lineage>
        <taxon>Bacteria</taxon>
        <taxon>Deltaproteobacteria</taxon>
        <taxon>SAR324 cluster</taxon>
    </lineage>
</organism>
<reference evidence="1 2" key="1">
    <citation type="submission" date="2018-06" db="EMBL/GenBank/DDBJ databases">
        <title>Combined omics and stable isotope probing to characterize newly discovered Mariana Back-Arc vent microbial communities.</title>
        <authorList>
            <person name="Trembath-Reichert E."/>
            <person name="Huber J.A."/>
        </authorList>
    </citation>
    <scope>NUCLEOTIDE SEQUENCE [LARGE SCALE GENOMIC DNA]</scope>
    <source>
        <strain evidence="1">MAG 58</strain>
    </source>
</reference>
<gene>
    <name evidence="1" type="ORF">DSY96_07155</name>
</gene>
<dbReference type="AlphaFoldDB" id="A0A432GJS7"/>
<sequence>MGALLTWMVVQGLSTLKFSLPNGLQKSNDPTAFIGSQYVSHAVEANLPLSIDPTIWLIAPLATAYMRDSGFVACRTETAGDTMGGNSLLINA</sequence>
<comment type="caution">
    <text evidence="1">The sequence shown here is derived from an EMBL/GenBank/DDBJ whole genome shotgun (WGS) entry which is preliminary data.</text>
</comment>
<dbReference type="Proteomes" id="UP000287917">
    <property type="component" value="Unassembled WGS sequence"/>
</dbReference>
<proteinExistence type="predicted"/>
<evidence type="ECO:0000313" key="2">
    <source>
        <dbReference type="Proteomes" id="UP000287917"/>
    </source>
</evidence>
<evidence type="ECO:0000313" key="1">
    <source>
        <dbReference type="EMBL" id="RTZ83944.1"/>
    </source>
</evidence>
<protein>
    <submittedName>
        <fullName evidence="1">Uncharacterized protein</fullName>
    </submittedName>
</protein>
<accession>A0A432GJS7</accession>
<name>A0A432GJS7_9DELT</name>
<dbReference type="EMBL" id="QNZK01000245">
    <property type="protein sequence ID" value="RTZ83944.1"/>
    <property type="molecule type" value="Genomic_DNA"/>
</dbReference>